<evidence type="ECO:0000313" key="2">
    <source>
        <dbReference type="Proteomes" id="UP000053558"/>
    </source>
</evidence>
<sequence length="177" mass="20356">MPEEEILEHILLDCTSPLAPIRTVWSLAEKLWRRKGTQWPTLTIGTIFGCSLIHIRKHDGKKRPGATRLFRVLTEISAHLLWKLRCERVNTMPQNPPTAHPLEEAHNRWIRAVNERLTLDKLLTDEGRFGIRATKAKLVLQTWGGTLLDEDRLPKDWIKEAGVLVGITSRRPPGRNR</sequence>
<dbReference type="OMA" id="WHARDEV"/>
<dbReference type="EMBL" id="JH711594">
    <property type="protein sequence ID" value="EIW74106.1"/>
    <property type="molecule type" value="Genomic_DNA"/>
</dbReference>
<accession>R7SD55</accession>
<keyword evidence="2" id="KW-1185">Reference proteome</keyword>
<reference evidence="2" key="1">
    <citation type="journal article" date="2012" name="Science">
        <title>The Paleozoic origin of enzymatic lignin decomposition reconstructed from 31 fungal genomes.</title>
        <authorList>
            <person name="Floudas D."/>
            <person name="Binder M."/>
            <person name="Riley R."/>
            <person name="Barry K."/>
            <person name="Blanchette R.A."/>
            <person name="Henrissat B."/>
            <person name="Martinez A.T."/>
            <person name="Otillar R."/>
            <person name="Spatafora J.W."/>
            <person name="Yadav J.S."/>
            <person name="Aerts A."/>
            <person name="Benoit I."/>
            <person name="Boyd A."/>
            <person name="Carlson A."/>
            <person name="Copeland A."/>
            <person name="Coutinho P.M."/>
            <person name="de Vries R.P."/>
            <person name="Ferreira P."/>
            <person name="Findley K."/>
            <person name="Foster B."/>
            <person name="Gaskell J."/>
            <person name="Glotzer D."/>
            <person name="Gorecki P."/>
            <person name="Heitman J."/>
            <person name="Hesse C."/>
            <person name="Hori C."/>
            <person name="Igarashi K."/>
            <person name="Jurgens J.A."/>
            <person name="Kallen N."/>
            <person name="Kersten P."/>
            <person name="Kohler A."/>
            <person name="Kuees U."/>
            <person name="Kumar T.K.A."/>
            <person name="Kuo A."/>
            <person name="LaButti K."/>
            <person name="Larrondo L.F."/>
            <person name="Lindquist E."/>
            <person name="Ling A."/>
            <person name="Lombard V."/>
            <person name="Lucas S."/>
            <person name="Lundell T."/>
            <person name="Martin R."/>
            <person name="McLaughlin D.J."/>
            <person name="Morgenstern I."/>
            <person name="Morin E."/>
            <person name="Murat C."/>
            <person name="Nagy L.G."/>
            <person name="Nolan M."/>
            <person name="Ohm R.A."/>
            <person name="Patyshakuliyeva A."/>
            <person name="Rokas A."/>
            <person name="Ruiz-Duenas F.J."/>
            <person name="Sabat G."/>
            <person name="Salamov A."/>
            <person name="Samejima M."/>
            <person name="Schmutz J."/>
            <person name="Slot J.C."/>
            <person name="St John F."/>
            <person name="Stenlid J."/>
            <person name="Sun H."/>
            <person name="Sun S."/>
            <person name="Syed K."/>
            <person name="Tsang A."/>
            <person name="Wiebenga A."/>
            <person name="Young D."/>
            <person name="Pisabarro A."/>
            <person name="Eastwood D.C."/>
            <person name="Martin F."/>
            <person name="Cullen D."/>
            <person name="Grigoriev I.V."/>
            <person name="Hibbett D.S."/>
        </authorList>
    </citation>
    <scope>NUCLEOTIDE SEQUENCE [LARGE SCALE GENOMIC DNA]</scope>
    <source>
        <strain evidence="2">RWD-64-598 SS2</strain>
    </source>
</reference>
<dbReference type="OrthoDB" id="3262992at2759"/>
<gene>
    <name evidence="1" type="ORF">CONPUDRAFT_147894</name>
</gene>
<protein>
    <submittedName>
        <fullName evidence="1">Uncharacterized protein</fullName>
    </submittedName>
</protein>
<dbReference type="GeneID" id="19202389"/>
<dbReference type="AlphaFoldDB" id="R7SD55"/>
<evidence type="ECO:0000313" key="1">
    <source>
        <dbReference type="EMBL" id="EIW74106.1"/>
    </source>
</evidence>
<proteinExistence type="predicted"/>
<dbReference type="RefSeq" id="XP_007775685.1">
    <property type="nucleotide sequence ID" value="XM_007777495.1"/>
</dbReference>
<organism evidence="1 2">
    <name type="scientific">Coniophora puteana (strain RWD-64-598)</name>
    <name type="common">Brown rot fungus</name>
    <dbReference type="NCBI Taxonomy" id="741705"/>
    <lineage>
        <taxon>Eukaryota</taxon>
        <taxon>Fungi</taxon>
        <taxon>Dikarya</taxon>
        <taxon>Basidiomycota</taxon>
        <taxon>Agaricomycotina</taxon>
        <taxon>Agaricomycetes</taxon>
        <taxon>Agaricomycetidae</taxon>
        <taxon>Boletales</taxon>
        <taxon>Coniophorineae</taxon>
        <taxon>Coniophoraceae</taxon>
        <taxon>Coniophora</taxon>
    </lineage>
</organism>
<dbReference type="eggNOG" id="KOG3752">
    <property type="taxonomic scope" value="Eukaryota"/>
</dbReference>
<name>R7SD55_CONPW</name>
<dbReference type="Proteomes" id="UP000053558">
    <property type="component" value="Unassembled WGS sequence"/>
</dbReference>
<dbReference type="KEGG" id="cput:CONPUDRAFT_147894"/>